<dbReference type="AlphaFoldDB" id="A0A0A1W898"/>
<comment type="caution">
    <text evidence="2">The sequence shown here is derived from an EMBL/GenBank/DDBJ whole genome shotgun (WGS) entry which is preliminary data.</text>
</comment>
<keyword evidence="1" id="KW-0732">Signal</keyword>
<dbReference type="RefSeq" id="WP_042488487.1">
    <property type="nucleotide sequence ID" value="NZ_BBPI01000065.1"/>
</dbReference>
<sequence length="107" mass="11138">MRTLLTAFAVMVCAAGAQAQTAAPATTAAKAAHYSTASTQIGTLLDDPAAKALIEKNIPGMTTNDQIDMARGMTLKDIQQYSPDTITDKVLANLDAEFAKIPAKPAS</sequence>
<evidence type="ECO:0000313" key="2">
    <source>
        <dbReference type="EMBL" id="GAM01553.1"/>
    </source>
</evidence>
<accession>A0A0A1W898</accession>
<organism evidence="2 3">
    <name type="scientific">Sphingomonas parapaucimobilis NBRC 15100</name>
    <dbReference type="NCBI Taxonomy" id="1219049"/>
    <lineage>
        <taxon>Bacteria</taxon>
        <taxon>Pseudomonadati</taxon>
        <taxon>Pseudomonadota</taxon>
        <taxon>Alphaproteobacteria</taxon>
        <taxon>Sphingomonadales</taxon>
        <taxon>Sphingomonadaceae</taxon>
        <taxon>Sphingomonas</taxon>
    </lineage>
</organism>
<feature type="chain" id="PRO_5001981968" description="DUF4168 domain-containing protein" evidence="1">
    <location>
        <begin position="20"/>
        <end position="107"/>
    </location>
</feature>
<dbReference type="eggNOG" id="COG2272">
    <property type="taxonomic scope" value="Bacteria"/>
</dbReference>
<proteinExistence type="predicted"/>
<evidence type="ECO:0000256" key="1">
    <source>
        <dbReference type="SAM" id="SignalP"/>
    </source>
</evidence>
<evidence type="ECO:0000313" key="3">
    <source>
        <dbReference type="Proteomes" id="UP000032305"/>
    </source>
</evidence>
<protein>
    <recommendedName>
        <fullName evidence="4">DUF4168 domain-containing protein</fullName>
    </recommendedName>
</protein>
<gene>
    <name evidence="2" type="ORF">SP5_065_00140</name>
</gene>
<dbReference type="Proteomes" id="UP000032305">
    <property type="component" value="Unassembled WGS sequence"/>
</dbReference>
<keyword evidence="3" id="KW-1185">Reference proteome</keyword>
<evidence type="ECO:0008006" key="4">
    <source>
        <dbReference type="Google" id="ProtNLM"/>
    </source>
</evidence>
<feature type="signal peptide" evidence="1">
    <location>
        <begin position="1"/>
        <end position="19"/>
    </location>
</feature>
<reference evidence="2 3" key="1">
    <citation type="submission" date="2014-11" db="EMBL/GenBank/DDBJ databases">
        <title>Whole genome shotgun sequence of Sphingomonas parapaucimobilis NBRC 15100.</title>
        <authorList>
            <person name="Katano-Makiyama Y."/>
            <person name="Hosoyama A."/>
            <person name="Hashimoto M."/>
            <person name="Hosoyama Y."/>
            <person name="Noguchi M."/>
            <person name="Numata M."/>
            <person name="Tsuchikane K."/>
            <person name="Hirakata S."/>
            <person name="Uohara A."/>
            <person name="Shimodaira J."/>
            <person name="Ohji S."/>
            <person name="Ichikawa N."/>
            <person name="Kimura A."/>
            <person name="Yamazoe A."/>
            <person name="Fujita N."/>
        </authorList>
    </citation>
    <scope>NUCLEOTIDE SEQUENCE [LARGE SCALE GENOMIC DNA]</scope>
    <source>
        <strain evidence="2 3">NBRC 15100</strain>
    </source>
</reference>
<name>A0A0A1W898_9SPHN</name>
<dbReference type="OrthoDB" id="7191994at2"/>
<dbReference type="EMBL" id="BBPI01000065">
    <property type="protein sequence ID" value="GAM01553.1"/>
    <property type="molecule type" value="Genomic_DNA"/>
</dbReference>